<feature type="repeat" description="MVP" evidence="8">
    <location>
        <begin position="395"/>
        <end position="446"/>
    </location>
</feature>
<dbReference type="GO" id="GO:0005737">
    <property type="term" value="C:cytoplasm"/>
    <property type="evidence" value="ECO:0007669"/>
    <property type="project" value="UniProtKB-SubCell"/>
</dbReference>
<dbReference type="Pfam" id="PF17795">
    <property type="entry name" value="Vault_3"/>
    <property type="match status" value="1"/>
</dbReference>
<evidence type="ECO:0000259" key="13">
    <source>
        <dbReference type="Pfam" id="PF17795"/>
    </source>
</evidence>
<dbReference type="Gene3D" id="2.30.30.550">
    <property type="entry name" value="Major Vault Protein repeat"/>
    <property type="match status" value="4"/>
</dbReference>
<evidence type="ECO:0000256" key="3">
    <source>
        <dbReference type="ARBA" id="ARBA00018296"/>
    </source>
</evidence>
<feature type="domain" description="Major vault protein repeat" evidence="14">
    <location>
        <begin position="390"/>
        <end position="447"/>
    </location>
</feature>
<keyword evidence="6" id="KW-0539">Nucleus</keyword>
<feature type="domain" description="Major vault protein repeat" evidence="10">
    <location>
        <begin position="180"/>
        <end position="220"/>
    </location>
</feature>
<evidence type="ECO:0000256" key="9">
    <source>
        <dbReference type="SAM" id="MobiDB-lite"/>
    </source>
</evidence>
<protein>
    <recommendedName>
        <fullName evidence="3">Major vault protein</fullName>
    </recommendedName>
</protein>
<organism evidence="15 16">
    <name type="scientific">Adineta ricciae</name>
    <name type="common">Rotifer</name>
    <dbReference type="NCBI Taxonomy" id="249248"/>
    <lineage>
        <taxon>Eukaryota</taxon>
        <taxon>Metazoa</taxon>
        <taxon>Spiralia</taxon>
        <taxon>Gnathifera</taxon>
        <taxon>Rotifera</taxon>
        <taxon>Eurotatoria</taxon>
        <taxon>Bdelloidea</taxon>
        <taxon>Adinetida</taxon>
        <taxon>Adinetidae</taxon>
        <taxon>Adineta</taxon>
    </lineage>
</organism>
<feature type="compositionally biased region" description="Low complexity" evidence="9">
    <location>
        <begin position="865"/>
        <end position="880"/>
    </location>
</feature>
<evidence type="ECO:0000313" key="15">
    <source>
        <dbReference type="EMBL" id="CAF1639181.1"/>
    </source>
</evidence>
<keyword evidence="16" id="KW-1185">Reference proteome</keyword>
<accession>A0A816DYZ2</accession>
<evidence type="ECO:0000256" key="2">
    <source>
        <dbReference type="ARBA" id="ARBA00004496"/>
    </source>
</evidence>
<reference evidence="15" key="1">
    <citation type="submission" date="2021-02" db="EMBL/GenBank/DDBJ databases">
        <authorList>
            <person name="Nowell W R."/>
        </authorList>
    </citation>
    <scope>NUCLEOTIDE SEQUENCE</scope>
</reference>
<dbReference type="Gene3D" id="6.20.380.10">
    <property type="match status" value="1"/>
</dbReference>
<feature type="region of interest" description="Disordered" evidence="9">
    <location>
        <begin position="445"/>
        <end position="470"/>
    </location>
</feature>
<dbReference type="Pfam" id="PF17796">
    <property type="entry name" value="Vault_4"/>
    <property type="match status" value="1"/>
</dbReference>
<proteinExistence type="predicted"/>
<gene>
    <name evidence="15" type="ORF">XAT740_LOCUS53009</name>
</gene>
<evidence type="ECO:0000256" key="4">
    <source>
        <dbReference type="ARBA" id="ARBA00022490"/>
    </source>
</evidence>
<feature type="repeat" description="MVP" evidence="8">
    <location>
        <begin position="293"/>
        <end position="340"/>
    </location>
</feature>
<feature type="compositionally biased region" description="Polar residues" evidence="9">
    <location>
        <begin position="449"/>
        <end position="458"/>
    </location>
</feature>
<dbReference type="InterPro" id="IPR041136">
    <property type="entry name" value="Vault_4"/>
</dbReference>
<comment type="subcellular location">
    <subcellularLocation>
        <location evidence="2 8">Cytoplasm</location>
    </subcellularLocation>
    <subcellularLocation>
        <location evidence="1">Nucleus</location>
    </subcellularLocation>
</comment>
<dbReference type="PROSITE" id="PS51224">
    <property type="entry name" value="MVP"/>
    <property type="match status" value="7"/>
</dbReference>
<dbReference type="Gene3D" id="2.30.30.570">
    <property type="match status" value="2"/>
</dbReference>
<dbReference type="InterPro" id="IPR041139">
    <property type="entry name" value="MVP_rep_dom"/>
</dbReference>
<dbReference type="InterPro" id="IPR040989">
    <property type="entry name" value="Vault_3"/>
</dbReference>
<dbReference type="PANTHER" id="PTHR14165:SF3">
    <property type="entry name" value="MAJOR VAULT PROTEIN"/>
    <property type="match status" value="1"/>
</dbReference>
<evidence type="ECO:0000259" key="10">
    <source>
        <dbReference type="Pfam" id="PF01505"/>
    </source>
</evidence>
<dbReference type="FunFam" id="2.30.30.570:FF:000002">
    <property type="entry name" value="Major vault protein-alpha"/>
    <property type="match status" value="1"/>
</dbReference>
<dbReference type="FunFam" id="2.30.30.550:FF:000001">
    <property type="entry name" value="major vault protein-like"/>
    <property type="match status" value="3"/>
</dbReference>
<dbReference type="InterPro" id="IPR021870">
    <property type="entry name" value="MVP_shoulder"/>
</dbReference>
<dbReference type="Gene3D" id="2.30.30.620">
    <property type="match status" value="1"/>
</dbReference>
<dbReference type="FunFam" id="2.30.30.560:FF:000001">
    <property type="entry name" value="major vault protein-like"/>
    <property type="match status" value="1"/>
</dbReference>
<feature type="domain" description="Major vault protein repeat" evidence="10">
    <location>
        <begin position="126"/>
        <end position="168"/>
    </location>
</feature>
<comment type="caution">
    <text evidence="15">The sequence shown here is derived from an EMBL/GenBank/DDBJ whole genome shotgun (WGS) entry which is preliminary data.</text>
</comment>
<dbReference type="PANTHER" id="PTHR14165">
    <property type="entry name" value="MAJOR VAULT PROTEIN"/>
    <property type="match status" value="1"/>
</dbReference>
<feature type="compositionally biased region" description="Low complexity" evidence="9">
    <location>
        <begin position="459"/>
        <end position="469"/>
    </location>
</feature>
<evidence type="ECO:0000256" key="5">
    <source>
        <dbReference type="ARBA" id="ARBA00022737"/>
    </source>
</evidence>
<dbReference type="InterPro" id="IPR002499">
    <property type="entry name" value="Vault_N"/>
</dbReference>
<feature type="repeat" description="MVP" evidence="8">
    <location>
        <begin position="130"/>
        <end position="183"/>
    </location>
</feature>
<keyword evidence="7 8" id="KW-0687">Ribonucleoprotein</keyword>
<sequence length="887" mass="99201">MSKATSSTENIIGAGPVYRIPPYHYIHVLDQNTNVTRLEIGPKTFIKQDNETVILGPEKMITVPPRHYCVVESPVVRDDAGEVVFDANGQAKLIHADLDIRLARPDQAPFPLYPGEVLRQPVTPLKVVPANSALRLKAVLDFRDETTEEQRRAGDEWLFEGPATYIPRKEVSVEEQIRATVIGSNQAIRLCAKKEITDRNGERRVTGEEWLVKKTGAYLPLAYETVVSVENAYVLTDKKALHLRALKSFTDNFGKERMNGEEWLVTHDDTETHILSVYEQLVAVVDVVTLNSRQYCVILDPVEDGKPQLGKKKLVVGEKSFFLQPGEKLENGIQDVYILGEDEGIILKCIEAFEDEQAKASRNPGDRWMIRGPTEYIPPTQVEVVTRRKAMPLDENEGIYVRDIKTGRVRSVIGETYMLTQDEELWQKELPKQVEDLLTRDALADRNIPTRSQTSDKNQSQQTTVSKSTSAKRDKSKVVVYRVAHNACVQIYDYKAKKARIIFGPELVMLGPDEQFTLISLSGCVPKKPNQIQTLCLLLGPDFFTDVIVIETADHARLSLQLSYNWHFQVVDRADAKESDKLFSVPDFVGDAAKAIASRIRGAVAGTQFDDFHKNSAQIIRAAVFGFDAHQHVRDQFIFPQNNLVITSIDIQSVEPVDQRTRDALQKSVQLAIEITTNSQEAAAKHEASRREQEAKGLLERQRIKDEADAEEVRKQLLELQALSAAVESTGQAKAEAQSRAESARIEGEAAVEQARLKAEATRIEAEAELLRLKLAREAEIKFLHDQNELEITKKSEMSRIETEKFKLQVESIGADTIQSIATSGPDTQVKLLQALGLQSMLVTDGHTPINLMGFGQGLLGGLTGNTKNKSRTSTSTSNNYCIREDD</sequence>
<feature type="domain" description="Major vault protein repeat" evidence="12">
    <location>
        <begin position="288"/>
        <end position="333"/>
    </location>
</feature>
<feature type="domain" description="Major vault protein repeat" evidence="12">
    <location>
        <begin position="60"/>
        <end position="120"/>
    </location>
</feature>
<feature type="domain" description="Major vault protein shoulder" evidence="11">
    <location>
        <begin position="540"/>
        <end position="658"/>
    </location>
</feature>
<feature type="repeat" description="MVP" evidence="8">
    <location>
        <begin position="237"/>
        <end position="291"/>
    </location>
</feature>
<dbReference type="EMBL" id="CAJNOR010008926">
    <property type="protein sequence ID" value="CAF1639181.1"/>
    <property type="molecule type" value="Genomic_DNA"/>
</dbReference>
<dbReference type="GO" id="GO:0005634">
    <property type="term" value="C:nucleus"/>
    <property type="evidence" value="ECO:0007669"/>
    <property type="project" value="UniProtKB-SubCell"/>
</dbReference>
<dbReference type="InterPro" id="IPR041134">
    <property type="entry name" value="Vault_2"/>
</dbReference>
<dbReference type="InterPro" id="IPR036013">
    <property type="entry name" value="Band_7/SPFH_dom_sf"/>
</dbReference>
<dbReference type="Pfam" id="PF01505">
    <property type="entry name" value="Vault"/>
    <property type="match status" value="4"/>
</dbReference>
<evidence type="ECO:0000259" key="12">
    <source>
        <dbReference type="Pfam" id="PF17794"/>
    </source>
</evidence>
<dbReference type="CDD" id="cd08825">
    <property type="entry name" value="MVP_shoulder"/>
    <property type="match status" value="1"/>
</dbReference>
<feature type="domain" description="Major vault protein repeat" evidence="10">
    <location>
        <begin position="233"/>
        <end position="274"/>
    </location>
</feature>
<evidence type="ECO:0000313" key="16">
    <source>
        <dbReference type="Proteomes" id="UP000663828"/>
    </source>
</evidence>
<evidence type="ECO:0000256" key="6">
    <source>
        <dbReference type="ARBA" id="ARBA00023242"/>
    </source>
</evidence>
<dbReference type="InterPro" id="IPR043179">
    <property type="entry name" value="Vault_2_sf"/>
</dbReference>
<evidence type="ECO:0000256" key="1">
    <source>
        <dbReference type="ARBA" id="ARBA00004123"/>
    </source>
</evidence>
<dbReference type="Gene3D" id="3.30.479.30">
    <property type="entry name" value="Band 7 domain"/>
    <property type="match status" value="1"/>
</dbReference>
<feature type="domain" description="Major vault protein repeat" evidence="10">
    <location>
        <begin position="337"/>
        <end position="379"/>
    </location>
</feature>
<evidence type="ECO:0000259" key="14">
    <source>
        <dbReference type="Pfam" id="PF17796"/>
    </source>
</evidence>
<evidence type="ECO:0000256" key="8">
    <source>
        <dbReference type="PROSITE-ProRule" id="PRU00571"/>
    </source>
</evidence>
<keyword evidence="5" id="KW-0677">Repeat</keyword>
<dbReference type="Pfam" id="PF17794">
    <property type="entry name" value="Vault_2"/>
    <property type="match status" value="2"/>
</dbReference>
<dbReference type="InterPro" id="IPR039059">
    <property type="entry name" value="MVP"/>
</dbReference>
<feature type="repeat" description="MVP" evidence="8">
    <location>
        <begin position="341"/>
        <end position="394"/>
    </location>
</feature>
<dbReference type="Gene3D" id="2.30.30.560">
    <property type="match status" value="2"/>
</dbReference>
<keyword evidence="4 8" id="KW-0963">Cytoplasm</keyword>
<dbReference type="AlphaFoldDB" id="A0A816DYZ2"/>
<feature type="repeat" description="MVP" evidence="8">
    <location>
        <begin position="184"/>
        <end position="236"/>
    </location>
</feature>
<dbReference type="Gene3D" id="6.10.250.720">
    <property type="match status" value="1"/>
</dbReference>
<dbReference type="FunFam" id="3.30.479.30:FF:000010">
    <property type="entry name" value="major vault protein-like"/>
    <property type="match status" value="1"/>
</dbReference>
<evidence type="ECO:0000256" key="7">
    <source>
        <dbReference type="ARBA" id="ARBA00023274"/>
    </source>
</evidence>
<dbReference type="Pfam" id="PF11978">
    <property type="entry name" value="MVP_shoulder"/>
    <property type="match status" value="1"/>
</dbReference>
<feature type="domain" description="Major vault protein repeat" evidence="13">
    <location>
        <begin position="478"/>
        <end position="539"/>
    </location>
</feature>
<dbReference type="FunFam" id="2.30.30.560:FF:000002">
    <property type="entry name" value="Major vault protein-alpha"/>
    <property type="match status" value="1"/>
</dbReference>
<evidence type="ECO:0000259" key="11">
    <source>
        <dbReference type="Pfam" id="PF11978"/>
    </source>
</evidence>
<dbReference type="InterPro" id="IPR043023">
    <property type="entry name" value="MVP_rep_sf"/>
</dbReference>
<feature type="repeat" description="MVP" evidence="8">
    <location>
        <begin position="66"/>
        <end position="129"/>
    </location>
</feature>
<dbReference type="GO" id="GO:1990904">
    <property type="term" value="C:ribonucleoprotein complex"/>
    <property type="evidence" value="ECO:0007669"/>
    <property type="project" value="UniProtKB-UniRule"/>
</dbReference>
<name>A0A816DYZ2_ADIRI</name>
<feature type="region of interest" description="Disordered" evidence="9">
    <location>
        <begin position="864"/>
        <end position="887"/>
    </location>
</feature>
<dbReference type="Proteomes" id="UP000663828">
    <property type="component" value="Unassembled WGS sequence"/>
</dbReference>
<dbReference type="FunFam" id="2.30.30.570:FF:000001">
    <property type="entry name" value="major vault protein-like"/>
    <property type="match status" value="1"/>
</dbReference>